<gene>
    <name evidence="1" type="ORF">DAT39_000983</name>
</gene>
<sequence length="66" mass="7781">TDYRVEGHRGLEGPISGDIFGLWEEPEYPEETHQDQRLRTKTEGALQLQWLGLEHWLQYQRALCKA</sequence>
<reference evidence="1" key="1">
    <citation type="submission" date="2020-07" db="EMBL/GenBank/DDBJ databases">
        <title>Clarias magur genome sequencing, assembly and annotation.</title>
        <authorList>
            <person name="Kushwaha B."/>
            <person name="Kumar R."/>
            <person name="Das P."/>
            <person name="Joshi C.G."/>
            <person name="Kumar D."/>
            <person name="Nagpure N.S."/>
            <person name="Pandey M."/>
            <person name="Agarwal S."/>
            <person name="Srivastava S."/>
            <person name="Singh M."/>
            <person name="Sahoo L."/>
            <person name="Jayasankar P."/>
            <person name="Meher P.K."/>
            <person name="Koringa P.G."/>
            <person name="Iquebal M.A."/>
            <person name="Das S.P."/>
            <person name="Bit A."/>
            <person name="Patnaik S."/>
            <person name="Patel N."/>
            <person name="Shah T.M."/>
            <person name="Hinsu A."/>
            <person name="Jena J.K."/>
        </authorList>
    </citation>
    <scope>NUCLEOTIDE SEQUENCE</scope>
    <source>
        <strain evidence="1">CIFAMagur01</strain>
        <tissue evidence="1">Testis</tissue>
    </source>
</reference>
<feature type="non-terminal residue" evidence="1">
    <location>
        <position position="1"/>
    </location>
</feature>
<proteinExistence type="predicted"/>
<evidence type="ECO:0000313" key="2">
    <source>
        <dbReference type="Proteomes" id="UP000727407"/>
    </source>
</evidence>
<dbReference type="AlphaFoldDB" id="A0A8J4UGA1"/>
<accession>A0A8J4UGA1</accession>
<organism evidence="1 2">
    <name type="scientific">Clarias magur</name>
    <name type="common">Asian catfish</name>
    <name type="synonym">Macropteronotus magur</name>
    <dbReference type="NCBI Taxonomy" id="1594786"/>
    <lineage>
        <taxon>Eukaryota</taxon>
        <taxon>Metazoa</taxon>
        <taxon>Chordata</taxon>
        <taxon>Craniata</taxon>
        <taxon>Vertebrata</taxon>
        <taxon>Euteleostomi</taxon>
        <taxon>Actinopterygii</taxon>
        <taxon>Neopterygii</taxon>
        <taxon>Teleostei</taxon>
        <taxon>Ostariophysi</taxon>
        <taxon>Siluriformes</taxon>
        <taxon>Clariidae</taxon>
        <taxon>Clarias</taxon>
    </lineage>
</organism>
<evidence type="ECO:0000313" key="1">
    <source>
        <dbReference type="EMBL" id="KAF5909193.1"/>
    </source>
</evidence>
<name>A0A8J4UGA1_CLAMG</name>
<protein>
    <submittedName>
        <fullName evidence="1">Uncharacterized protein</fullName>
    </submittedName>
</protein>
<dbReference type="EMBL" id="QNUK01000006">
    <property type="protein sequence ID" value="KAF5909193.1"/>
    <property type="molecule type" value="Genomic_DNA"/>
</dbReference>
<dbReference type="Proteomes" id="UP000727407">
    <property type="component" value="Unassembled WGS sequence"/>
</dbReference>
<keyword evidence="2" id="KW-1185">Reference proteome</keyword>
<feature type="non-terminal residue" evidence="1">
    <location>
        <position position="66"/>
    </location>
</feature>
<comment type="caution">
    <text evidence="1">The sequence shown here is derived from an EMBL/GenBank/DDBJ whole genome shotgun (WGS) entry which is preliminary data.</text>
</comment>